<dbReference type="InterPro" id="IPR019557">
    <property type="entry name" value="AminoTfrase-like_pln_mobile"/>
</dbReference>
<dbReference type="InterPro" id="IPR044824">
    <property type="entry name" value="MAIN-like"/>
</dbReference>
<organism evidence="3 4">
    <name type="scientific">Rubus argutus</name>
    <name type="common">Southern blackberry</name>
    <dbReference type="NCBI Taxonomy" id="59490"/>
    <lineage>
        <taxon>Eukaryota</taxon>
        <taxon>Viridiplantae</taxon>
        <taxon>Streptophyta</taxon>
        <taxon>Embryophyta</taxon>
        <taxon>Tracheophyta</taxon>
        <taxon>Spermatophyta</taxon>
        <taxon>Magnoliopsida</taxon>
        <taxon>eudicotyledons</taxon>
        <taxon>Gunneridae</taxon>
        <taxon>Pentapetalae</taxon>
        <taxon>rosids</taxon>
        <taxon>fabids</taxon>
        <taxon>Rosales</taxon>
        <taxon>Rosaceae</taxon>
        <taxon>Rosoideae</taxon>
        <taxon>Rosoideae incertae sedis</taxon>
        <taxon>Rubus</taxon>
    </lineage>
</organism>
<proteinExistence type="predicted"/>
<dbReference type="EMBL" id="JBEDUW010000003">
    <property type="protein sequence ID" value="KAK9938429.1"/>
    <property type="molecule type" value="Genomic_DNA"/>
</dbReference>
<dbReference type="GO" id="GO:0010073">
    <property type="term" value="P:meristem maintenance"/>
    <property type="evidence" value="ECO:0007669"/>
    <property type="project" value="InterPro"/>
</dbReference>
<accession>A0AAW1XR85</accession>
<keyword evidence="4" id="KW-1185">Reference proteome</keyword>
<comment type="caution">
    <text evidence="3">The sequence shown here is derived from an EMBL/GenBank/DDBJ whole genome shotgun (WGS) entry which is preliminary data.</text>
</comment>
<feature type="region of interest" description="Disordered" evidence="1">
    <location>
        <begin position="452"/>
        <end position="498"/>
    </location>
</feature>
<evidence type="ECO:0000259" key="2">
    <source>
        <dbReference type="Pfam" id="PF10536"/>
    </source>
</evidence>
<dbReference type="PANTHER" id="PTHR46033">
    <property type="entry name" value="PROTEIN MAIN-LIKE 2"/>
    <property type="match status" value="1"/>
</dbReference>
<dbReference type="AlphaFoldDB" id="A0AAW1XR85"/>
<evidence type="ECO:0000256" key="1">
    <source>
        <dbReference type="SAM" id="MobiDB-lite"/>
    </source>
</evidence>
<evidence type="ECO:0000313" key="4">
    <source>
        <dbReference type="Proteomes" id="UP001457282"/>
    </source>
</evidence>
<gene>
    <name evidence="3" type="ORF">M0R45_015169</name>
</gene>
<dbReference type="Proteomes" id="UP001457282">
    <property type="component" value="Unassembled WGS sequence"/>
</dbReference>
<dbReference type="Pfam" id="PF10536">
    <property type="entry name" value="PMD"/>
    <property type="match status" value="2"/>
</dbReference>
<feature type="domain" description="Aminotransferase-like plant mobile" evidence="2">
    <location>
        <begin position="93"/>
        <end position="448"/>
    </location>
</feature>
<protein>
    <recommendedName>
        <fullName evidence="2">Aminotransferase-like plant mobile domain-containing protein</fullName>
    </recommendedName>
</protein>
<feature type="domain" description="Aminotransferase-like plant mobile" evidence="2">
    <location>
        <begin position="664"/>
        <end position="1015"/>
    </location>
</feature>
<reference evidence="3 4" key="1">
    <citation type="journal article" date="2023" name="G3 (Bethesda)">
        <title>A chromosome-length genome assembly and annotation of blackberry (Rubus argutus, cv. 'Hillquist').</title>
        <authorList>
            <person name="Bruna T."/>
            <person name="Aryal R."/>
            <person name="Dudchenko O."/>
            <person name="Sargent D.J."/>
            <person name="Mead D."/>
            <person name="Buti M."/>
            <person name="Cavallini A."/>
            <person name="Hytonen T."/>
            <person name="Andres J."/>
            <person name="Pham M."/>
            <person name="Weisz D."/>
            <person name="Mascagni F."/>
            <person name="Usai G."/>
            <person name="Natali L."/>
            <person name="Bassil N."/>
            <person name="Fernandez G.E."/>
            <person name="Lomsadze A."/>
            <person name="Armour M."/>
            <person name="Olukolu B."/>
            <person name="Poorten T."/>
            <person name="Britton C."/>
            <person name="Davik J."/>
            <person name="Ashrafi H."/>
            <person name="Aiden E.L."/>
            <person name="Borodovsky M."/>
            <person name="Worthington M."/>
        </authorList>
    </citation>
    <scope>NUCLEOTIDE SEQUENCE [LARGE SCALE GENOMIC DNA]</scope>
    <source>
        <strain evidence="3">PI 553951</strain>
    </source>
</reference>
<evidence type="ECO:0000313" key="3">
    <source>
        <dbReference type="EMBL" id="KAK9938429.1"/>
    </source>
</evidence>
<name>A0AAW1XR85_RUBAR</name>
<dbReference type="PANTHER" id="PTHR46033:SF67">
    <property type="entry name" value="AMINOTRANSFERASE-LIKE, PLANT MOBILE DOMAIN FAMILY PROTEIN"/>
    <property type="match status" value="1"/>
</dbReference>
<sequence>MIEEKEDALMVSPAGGDPFRKKAYFLKPILPNSSIDEPPFKLPRCFSSLPPRFGPKKWPLKVEFRGWRLDHKDWKTWVHHLASIHQSTWKKAGIYDAILNSTYQIKRKTDLVYGFAEKWCSETNTFIFPWGEATITLEDVMVLGGYSVLGDSIFSPLQSRELKGIQGKLEKERIGLYTYAVRSKVASTHLWMKKFIKSGSELEHEAFLVFWLSRYVFREPFGRDSVNKAVLSIAIRLARGVRLRLAPAVLANIYGDLSLLKRTIVASNELKARNGVVEVILNSPLHLVQVWAWERFLELRPNPNVIICGQPRLARWDSVLWLNVENLRRVLDSAGEGFMWRPYAIAIQNWNFPKYYPEKEEWVLVGPGLDHELLSFSIFLRVTELVGFGTNCTIEQYLPHRVAMQFGYDQDLPCSLAGSSHISKNAKLYIPSRLSEADASMRYLNWWKESVSPYSPKNSEKLVQDSTGRNEEDDDYLVPPGFPPKCNQTDDRDPMDEDTPSISDVLEYSKKHKIVGLKKGGDREKLSGHVQNLVSSAAKKGTGNNMKLERLEESLMIETSTGADKAKGNLILSFLIEEKEDMAMVSPTGGDPCFKKAYFFKPITPSFIDEPPFDLPQCFSFLPSRSDPKKLELIVRGWRQDHKDLKTWVDHLASMHQSTWKKAGIYDAIFNSMYHIKRKTALLCGFADKWCSETNTFIFPWGEATITLEDVMVLGGYSVLGDCILSPLQTRELKEIEDKLEKKRIGLKKCRGQSWFIASTDLWMKKFMNSGSKLEHEAFLVFWLSRYVFHGARDSVNKSVFSIAIRLARGTRIALAPAVLASIYRDLSLLKRTIVASNELNARYGVSKLMLKSPFHLVQVWAWERILELRPKPNDVNYGETRLARWDKVNGLNVKNLRKVLDLADECFMWRPYAMAIENWNFPKYYVDKEKWVLVGPDLDDELLSFAMFLNVAELVGFGTIQQYHPHRVARQFGFDQDLPCSVSGHSHNYDKAKLYIPSRLSEADASMGYLNWWKESVSGLTQKCMAPKKKANKAVDEIYDTTIPFICSPKDSEESVQISAGRNVYEGNDALVPPGFPPKRYRLEAGDPMDDDDLTVSEAFKLRKKLKTVETRKGTNGERLSGHDQFFASSIADGIFVNTMKSEKLEKEVVLRSKVLTWGGKGKRKLNKVMRSKARGSSNDMASIIGKECPSSTSLLEKPVCGSSSSLYEKQEFAGSSSLVEKQECTCSSSSFEKLKCASSSPSFEKRVSELKAKVNRLEKVVQVLKENIFGKS</sequence>